<comment type="caution">
    <text evidence="2">The sequence shown here is derived from an EMBL/GenBank/DDBJ whole genome shotgun (WGS) entry which is preliminary data.</text>
</comment>
<sequence length="108" mass="12148">MSEAHFDDKEHYNFDQDKYIFAGKSGKQRSKKEAELHTNHAAHQSHALVTGESRKIMAKLQNMEHNRLAQISLETCDNSSSHNSLRRVYKSSLSGLHLSVFRAAPPGG</sequence>
<dbReference type="InterPro" id="IPR018792">
    <property type="entry name" value="NUPR1-like"/>
</dbReference>
<dbReference type="Proteomes" id="UP000192578">
    <property type="component" value="Unassembled WGS sequence"/>
</dbReference>
<gene>
    <name evidence="2" type="ORF">BV898_10007</name>
</gene>
<dbReference type="PANTHER" id="PTHR17149:SF4">
    <property type="entry name" value="RH17958P"/>
    <property type="match status" value="1"/>
</dbReference>
<name>A0A1W0WL14_HYPEX</name>
<proteinExistence type="predicted"/>
<dbReference type="GO" id="GO:0008285">
    <property type="term" value="P:negative regulation of cell population proliferation"/>
    <property type="evidence" value="ECO:0007669"/>
    <property type="project" value="TreeGrafter"/>
</dbReference>
<evidence type="ECO:0008006" key="4">
    <source>
        <dbReference type="Google" id="ProtNLM"/>
    </source>
</evidence>
<dbReference type="EMBL" id="MTYJ01000081">
    <property type="protein sequence ID" value="OQV15911.1"/>
    <property type="molecule type" value="Genomic_DNA"/>
</dbReference>
<dbReference type="GO" id="GO:0005634">
    <property type="term" value="C:nucleus"/>
    <property type="evidence" value="ECO:0007669"/>
    <property type="project" value="TreeGrafter"/>
</dbReference>
<dbReference type="Pfam" id="PF10195">
    <property type="entry name" value="Phospho_p8"/>
    <property type="match status" value="1"/>
</dbReference>
<dbReference type="AlphaFoldDB" id="A0A1W0WL14"/>
<reference evidence="3" key="1">
    <citation type="submission" date="2017-01" db="EMBL/GenBank/DDBJ databases">
        <title>Comparative genomics of anhydrobiosis in the tardigrade Hypsibius dujardini.</title>
        <authorList>
            <person name="Yoshida Y."/>
            <person name="Koutsovoulos G."/>
            <person name="Laetsch D."/>
            <person name="Stevens L."/>
            <person name="Kumar S."/>
            <person name="Horikawa D."/>
            <person name="Ishino K."/>
            <person name="Komine S."/>
            <person name="Tomita M."/>
            <person name="Blaxter M."/>
            <person name="Arakawa K."/>
        </authorList>
    </citation>
    <scope>NUCLEOTIDE SEQUENCE [LARGE SCALE GENOMIC DNA]</scope>
    <source>
        <strain evidence="3">Z151</strain>
    </source>
</reference>
<dbReference type="OrthoDB" id="10030453at2759"/>
<feature type="region of interest" description="Disordered" evidence="1">
    <location>
        <begin position="23"/>
        <end position="48"/>
    </location>
</feature>
<evidence type="ECO:0000256" key="1">
    <source>
        <dbReference type="SAM" id="MobiDB-lite"/>
    </source>
</evidence>
<evidence type="ECO:0000313" key="3">
    <source>
        <dbReference type="Proteomes" id="UP000192578"/>
    </source>
</evidence>
<evidence type="ECO:0000313" key="2">
    <source>
        <dbReference type="EMBL" id="OQV15911.1"/>
    </source>
</evidence>
<protein>
    <recommendedName>
        <fullName evidence="4">Nuclear protein 1</fullName>
    </recommendedName>
</protein>
<dbReference type="GO" id="GO:0045786">
    <property type="term" value="P:negative regulation of cell cycle"/>
    <property type="evidence" value="ECO:0007669"/>
    <property type="project" value="TreeGrafter"/>
</dbReference>
<accession>A0A1W0WL14</accession>
<keyword evidence="3" id="KW-1185">Reference proteome</keyword>
<dbReference type="GO" id="GO:0006357">
    <property type="term" value="P:regulation of transcription by RNA polymerase II"/>
    <property type="evidence" value="ECO:0007669"/>
    <property type="project" value="TreeGrafter"/>
</dbReference>
<organism evidence="2 3">
    <name type="scientific">Hypsibius exemplaris</name>
    <name type="common">Freshwater tardigrade</name>
    <dbReference type="NCBI Taxonomy" id="2072580"/>
    <lineage>
        <taxon>Eukaryota</taxon>
        <taxon>Metazoa</taxon>
        <taxon>Ecdysozoa</taxon>
        <taxon>Tardigrada</taxon>
        <taxon>Eutardigrada</taxon>
        <taxon>Parachela</taxon>
        <taxon>Hypsibioidea</taxon>
        <taxon>Hypsibiidae</taxon>
        <taxon>Hypsibius</taxon>
    </lineage>
</organism>
<dbReference type="PANTHER" id="PTHR17149">
    <property type="entry name" value="NUCLEAR PROTEIN 1 AND 2"/>
    <property type="match status" value="1"/>
</dbReference>